<sequence length="159" mass="17998">MDDSVDRHLARWKGYAPFDERTEGIVTRMQFLVRQLHQAKDRALVEVGLQQFEFETLHWLVAHGGRATPSQLAGELKISPAGITGRLDTLEKAGLLRRTRGERDRRRVDVEISDLGRELWTGAQRIRGEVEDGMVGALGVEERDALNALLKRMLLAVEE</sequence>
<dbReference type="RefSeq" id="WP_344833544.1">
    <property type="nucleotide sequence ID" value="NZ_BAAAUV010000015.1"/>
</dbReference>
<organism evidence="5 6">
    <name type="scientific">Actinocorallia longicatena</name>
    <dbReference type="NCBI Taxonomy" id="111803"/>
    <lineage>
        <taxon>Bacteria</taxon>
        <taxon>Bacillati</taxon>
        <taxon>Actinomycetota</taxon>
        <taxon>Actinomycetes</taxon>
        <taxon>Streptosporangiales</taxon>
        <taxon>Thermomonosporaceae</taxon>
        <taxon>Actinocorallia</taxon>
    </lineage>
</organism>
<evidence type="ECO:0000256" key="2">
    <source>
        <dbReference type="ARBA" id="ARBA00023125"/>
    </source>
</evidence>
<name>A0ABP6QIX2_9ACTN</name>
<evidence type="ECO:0000313" key="6">
    <source>
        <dbReference type="Proteomes" id="UP001501237"/>
    </source>
</evidence>
<dbReference type="Pfam" id="PF01047">
    <property type="entry name" value="MarR"/>
    <property type="match status" value="1"/>
</dbReference>
<reference evidence="6" key="1">
    <citation type="journal article" date="2019" name="Int. J. Syst. Evol. Microbiol.">
        <title>The Global Catalogue of Microorganisms (GCM) 10K type strain sequencing project: providing services to taxonomists for standard genome sequencing and annotation.</title>
        <authorList>
            <consortium name="The Broad Institute Genomics Platform"/>
            <consortium name="The Broad Institute Genome Sequencing Center for Infectious Disease"/>
            <person name="Wu L."/>
            <person name="Ma J."/>
        </authorList>
    </citation>
    <scope>NUCLEOTIDE SEQUENCE [LARGE SCALE GENOMIC DNA]</scope>
    <source>
        <strain evidence="6">JCM 9377</strain>
    </source>
</reference>
<evidence type="ECO:0000259" key="4">
    <source>
        <dbReference type="PROSITE" id="PS50995"/>
    </source>
</evidence>
<dbReference type="SMART" id="SM00347">
    <property type="entry name" value="HTH_MARR"/>
    <property type="match status" value="1"/>
</dbReference>
<dbReference type="Gene3D" id="1.10.10.10">
    <property type="entry name" value="Winged helix-like DNA-binding domain superfamily/Winged helix DNA-binding domain"/>
    <property type="match status" value="1"/>
</dbReference>
<gene>
    <name evidence="5" type="ORF">GCM10010468_53940</name>
</gene>
<comment type="caution">
    <text evidence="5">The sequence shown here is derived from an EMBL/GenBank/DDBJ whole genome shotgun (WGS) entry which is preliminary data.</text>
</comment>
<proteinExistence type="predicted"/>
<evidence type="ECO:0000313" key="5">
    <source>
        <dbReference type="EMBL" id="GAA3225938.1"/>
    </source>
</evidence>
<evidence type="ECO:0000256" key="3">
    <source>
        <dbReference type="ARBA" id="ARBA00023163"/>
    </source>
</evidence>
<protein>
    <submittedName>
        <fullName evidence="5">MarR family transcriptional regulator</fullName>
    </submittedName>
</protein>
<dbReference type="InterPro" id="IPR000835">
    <property type="entry name" value="HTH_MarR-typ"/>
</dbReference>
<feature type="domain" description="HTH marR-type" evidence="4">
    <location>
        <begin position="22"/>
        <end position="155"/>
    </location>
</feature>
<dbReference type="SUPFAM" id="SSF46785">
    <property type="entry name" value="Winged helix' DNA-binding domain"/>
    <property type="match status" value="1"/>
</dbReference>
<keyword evidence="1" id="KW-0805">Transcription regulation</keyword>
<evidence type="ECO:0000256" key="1">
    <source>
        <dbReference type="ARBA" id="ARBA00023015"/>
    </source>
</evidence>
<keyword evidence="2" id="KW-0238">DNA-binding</keyword>
<dbReference type="InterPro" id="IPR036388">
    <property type="entry name" value="WH-like_DNA-bd_sf"/>
</dbReference>
<dbReference type="PROSITE" id="PS50995">
    <property type="entry name" value="HTH_MARR_2"/>
    <property type="match status" value="1"/>
</dbReference>
<dbReference type="Proteomes" id="UP001501237">
    <property type="component" value="Unassembled WGS sequence"/>
</dbReference>
<dbReference type="InterPro" id="IPR036390">
    <property type="entry name" value="WH_DNA-bd_sf"/>
</dbReference>
<accession>A0ABP6QIX2</accession>
<dbReference type="PANTHER" id="PTHR42756:SF1">
    <property type="entry name" value="TRANSCRIPTIONAL REPRESSOR OF EMRAB OPERON"/>
    <property type="match status" value="1"/>
</dbReference>
<dbReference type="EMBL" id="BAAAUV010000015">
    <property type="protein sequence ID" value="GAA3225938.1"/>
    <property type="molecule type" value="Genomic_DNA"/>
</dbReference>
<keyword evidence="6" id="KW-1185">Reference proteome</keyword>
<dbReference type="PANTHER" id="PTHR42756">
    <property type="entry name" value="TRANSCRIPTIONAL REGULATOR, MARR"/>
    <property type="match status" value="1"/>
</dbReference>
<keyword evidence="3" id="KW-0804">Transcription</keyword>
<dbReference type="PRINTS" id="PR00598">
    <property type="entry name" value="HTHMARR"/>
</dbReference>